<proteinExistence type="predicted"/>
<dbReference type="STRING" id="4565.A0A3B6I5A5"/>
<sequence>MKQLGNLCILKIAVDGLSVNDVRILRGLRCLTALSLCVEKSPDIKIIFGTAAGFTTLKYLKLRFLSEIAWLRFEMDAMPNLRKLRLVFDAIPQMDQRLELFSESEQWKQYRHGTALISIEHITGLTEVSAKFVGAAADLEYVSRIGVVSNHPGNSYSLHAK</sequence>
<dbReference type="Pfam" id="PF23598">
    <property type="entry name" value="LRR_14"/>
    <property type="match status" value="1"/>
</dbReference>
<protein>
    <recommendedName>
        <fullName evidence="2">Disease resistance R13L4/SHOC-2-like LRR domain-containing protein</fullName>
    </recommendedName>
</protein>
<accession>A0A3B6I5A5</accession>
<keyword evidence="1" id="KW-0677">Repeat</keyword>
<dbReference type="Gramene" id="TraesCS4A03G1230800.1">
    <property type="protein sequence ID" value="TraesCS4A03G1230800.1.CDS1"/>
    <property type="gene ID" value="TraesCS4A03G1230800"/>
</dbReference>
<dbReference type="Gramene" id="TraesCS4A02G489200.1">
    <property type="protein sequence ID" value="TraesCS4A02G489200.1.cds1"/>
    <property type="gene ID" value="TraesCS4A02G489200"/>
</dbReference>
<reference evidence="3" key="2">
    <citation type="submission" date="2018-10" db="UniProtKB">
        <authorList>
            <consortium name="EnsemblPlants"/>
        </authorList>
    </citation>
    <scope>IDENTIFICATION</scope>
</reference>
<evidence type="ECO:0000259" key="2">
    <source>
        <dbReference type="Pfam" id="PF23598"/>
    </source>
</evidence>
<reference evidence="3" key="1">
    <citation type="submission" date="2018-08" db="EMBL/GenBank/DDBJ databases">
        <authorList>
            <person name="Rossello M."/>
        </authorList>
    </citation>
    <scope>NUCLEOTIDE SEQUENCE [LARGE SCALE GENOMIC DNA]</scope>
    <source>
        <strain evidence="3">cv. Chinese Spring</strain>
    </source>
</reference>
<evidence type="ECO:0000313" key="4">
    <source>
        <dbReference type="Proteomes" id="UP000019116"/>
    </source>
</evidence>
<dbReference type="AlphaFoldDB" id="A0A3B6I5A5"/>
<organism evidence="3">
    <name type="scientific">Triticum aestivum</name>
    <name type="common">Wheat</name>
    <dbReference type="NCBI Taxonomy" id="4565"/>
    <lineage>
        <taxon>Eukaryota</taxon>
        <taxon>Viridiplantae</taxon>
        <taxon>Streptophyta</taxon>
        <taxon>Embryophyta</taxon>
        <taxon>Tracheophyta</taxon>
        <taxon>Spermatophyta</taxon>
        <taxon>Magnoliopsida</taxon>
        <taxon>Liliopsida</taxon>
        <taxon>Poales</taxon>
        <taxon>Poaceae</taxon>
        <taxon>BOP clade</taxon>
        <taxon>Pooideae</taxon>
        <taxon>Triticodae</taxon>
        <taxon>Triticeae</taxon>
        <taxon>Triticinae</taxon>
        <taxon>Triticum</taxon>
    </lineage>
</organism>
<feature type="domain" description="Disease resistance R13L4/SHOC-2-like LRR" evidence="2">
    <location>
        <begin position="3"/>
        <end position="142"/>
    </location>
</feature>
<evidence type="ECO:0000256" key="1">
    <source>
        <dbReference type="ARBA" id="ARBA00022737"/>
    </source>
</evidence>
<dbReference type="EnsemblPlants" id="TraesCS4A02G489200.1">
    <property type="protein sequence ID" value="TraesCS4A02G489200.1.cds1"/>
    <property type="gene ID" value="TraesCS4A02G489200"/>
</dbReference>
<name>A0A3B6I5A5_WHEAT</name>
<keyword evidence="4" id="KW-1185">Reference proteome</keyword>
<evidence type="ECO:0000313" key="3">
    <source>
        <dbReference type="EnsemblPlants" id="TraesCS4A02G489200.1.cds1"/>
    </source>
</evidence>
<dbReference type="Proteomes" id="UP000019116">
    <property type="component" value="Chromosome 4A"/>
</dbReference>
<dbReference type="InterPro" id="IPR055414">
    <property type="entry name" value="LRR_R13L4/SHOC2-like"/>
</dbReference>
<dbReference type="OrthoDB" id="678657at2759"/>